<dbReference type="Pfam" id="PF12094">
    <property type="entry name" value="DUF3570"/>
    <property type="match status" value="1"/>
</dbReference>
<keyword evidence="1" id="KW-0732">Signal</keyword>
<dbReference type="AlphaFoldDB" id="A0A6B2H4K6"/>
<dbReference type="RefSeq" id="WP_162345317.1">
    <property type="nucleotide sequence ID" value="NZ_JAAEAA010000005.1"/>
</dbReference>
<gene>
    <name evidence="2" type="ORF">GWO68_04940</name>
</gene>
<accession>A0A6B2H4K6</accession>
<reference evidence="2 3" key="1">
    <citation type="submission" date="2020-01" db="EMBL/GenBank/DDBJ databases">
        <authorList>
            <person name="Kim M.K."/>
        </authorList>
    </citation>
    <scope>NUCLEOTIDE SEQUENCE [LARGE SCALE GENOMIC DNA]</scope>
    <source>
        <strain evidence="2 3">BT213</strain>
    </source>
</reference>
<evidence type="ECO:0000313" key="2">
    <source>
        <dbReference type="EMBL" id="NDK55257.1"/>
    </source>
</evidence>
<protein>
    <submittedName>
        <fullName evidence="2">DUF3570 domain-containing protein</fullName>
    </submittedName>
</protein>
<dbReference type="InterPro" id="IPR021953">
    <property type="entry name" value="DUF3570"/>
</dbReference>
<dbReference type="Proteomes" id="UP000478546">
    <property type="component" value="Unassembled WGS sequence"/>
</dbReference>
<feature type="chain" id="PRO_5025679856" evidence="1">
    <location>
        <begin position="21"/>
        <end position="405"/>
    </location>
</feature>
<name>A0A6B2H4K6_9BACT</name>
<organism evidence="2 3">
    <name type="scientific">Pontibacter fetidus</name>
    <dbReference type="NCBI Taxonomy" id="2700082"/>
    <lineage>
        <taxon>Bacteria</taxon>
        <taxon>Pseudomonadati</taxon>
        <taxon>Bacteroidota</taxon>
        <taxon>Cytophagia</taxon>
        <taxon>Cytophagales</taxon>
        <taxon>Hymenobacteraceae</taxon>
        <taxon>Pontibacter</taxon>
    </lineage>
</organism>
<dbReference type="EMBL" id="JAAEAA010000005">
    <property type="protein sequence ID" value="NDK55257.1"/>
    <property type="molecule type" value="Genomic_DNA"/>
</dbReference>
<sequence>MQLRYIGMLVVCTVATTSMAQTTTTTTTTSGRKVRELSPTEVNILGSYYSQTGEHSPVTGGIGTEELTDVTPTIIVNVPLDTVTNLNVNFGMDFYSSASTDEIDYNVSSASSSDTRTHLNVGISRSNNARRTIKGITIGGSNEYDYKSLSVGVNWAKTSVDGNRELALGALAFFDTWSLIYPIELRGQGDLLSTDKRQSYSLSATLSQVINQKMQAALSSDIVYQTGLLSTPFHRVYFREQELPDIERLPDNRYKYPVGLRFNYYTSDYLTMRFFYRFYADSWGMTANTVELETPIKIGPFFSFYPFYRYHTQTAVDYFAPYREHETSEEFYTSDYDLAGLNSHKAGLGVRYSPLEGITHFGLPFSRKTTQFKSIEVRGGNYWRSDGLNAFIISADLGFTIPGSK</sequence>
<evidence type="ECO:0000256" key="1">
    <source>
        <dbReference type="SAM" id="SignalP"/>
    </source>
</evidence>
<comment type="caution">
    <text evidence="2">The sequence shown here is derived from an EMBL/GenBank/DDBJ whole genome shotgun (WGS) entry which is preliminary data.</text>
</comment>
<keyword evidence="3" id="KW-1185">Reference proteome</keyword>
<feature type="signal peptide" evidence="1">
    <location>
        <begin position="1"/>
        <end position="20"/>
    </location>
</feature>
<proteinExistence type="predicted"/>
<evidence type="ECO:0000313" key="3">
    <source>
        <dbReference type="Proteomes" id="UP000478546"/>
    </source>
</evidence>